<feature type="chain" id="PRO_5020180070" evidence="2">
    <location>
        <begin position="29"/>
        <end position="355"/>
    </location>
</feature>
<feature type="signal peptide" evidence="2">
    <location>
        <begin position="1"/>
        <end position="28"/>
    </location>
</feature>
<dbReference type="PANTHER" id="PTHR30570:SF1">
    <property type="entry name" value="PHOSPHATE-BINDING PROTEIN PSTS"/>
    <property type="match status" value="1"/>
</dbReference>
<accession>A0A4Q7IXK5</accession>
<dbReference type="Gene3D" id="3.40.190.10">
    <property type="entry name" value="Periplasmic binding protein-like II"/>
    <property type="match status" value="2"/>
</dbReference>
<reference evidence="4 5" key="1">
    <citation type="submission" date="2019-02" db="EMBL/GenBank/DDBJ databases">
        <title>Draft genome sequence of Amycolatopsis sp. 8-3EHSu isolated from roots of Suaeda maritima.</title>
        <authorList>
            <person name="Duangmal K."/>
            <person name="Chantavorakit T."/>
        </authorList>
    </citation>
    <scope>NUCLEOTIDE SEQUENCE [LARGE SCALE GENOMIC DNA]</scope>
    <source>
        <strain evidence="4 5">8-3EHSu</strain>
    </source>
</reference>
<protein>
    <submittedName>
        <fullName evidence="4">Phosphate ABC transporter substrate-binding protein</fullName>
    </submittedName>
</protein>
<dbReference type="Pfam" id="PF12849">
    <property type="entry name" value="PBP_like_2"/>
    <property type="match status" value="1"/>
</dbReference>
<keyword evidence="5" id="KW-1185">Reference proteome</keyword>
<name>A0A4Q7IXK5_9PSEU</name>
<organism evidence="4 5">
    <name type="scientific">Amycolatopsis suaedae</name>
    <dbReference type="NCBI Taxonomy" id="2510978"/>
    <lineage>
        <taxon>Bacteria</taxon>
        <taxon>Bacillati</taxon>
        <taxon>Actinomycetota</taxon>
        <taxon>Actinomycetes</taxon>
        <taxon>Pseudonocardiales</taxon>
        <taxon>Pseudonocardiaceae</taxon>
        <taxon>Amycolatopsis</taxon>
    </lineage>
</organism>
<dbReference type="SUPFAM" id="SSF53850">
    <property type="entry name" value="Periplasmic binding protein-like II"/>
    <property type="match status" value="1"/>
</dbReference>
<feature type="domain" description="PBP" evidence="3">
    <location>
        <begin position="103"/>
        <end position="223"/>
    </location>
</feature>
<evidence type="ECO:0000313" key="4">
    <source>
        <dbReference type="EMBL" id="RZQ59681.1"/>
    </source>
</evidence>
<sequence length="355" mass="36036">MRARTARFLGVTALATGACLAMTGTASAVEGPNGLAEVIAAAGSDTTQDITAELFRLSNAAGWNTDKDNFVNVPPQLASGGSFTVPADPFADEVVYTNPGNLPPNGSSAGKAALRASVEAGNGAIDVARSSSGPSSSDPAEFEYYGFASDGVSYSVLPTGAAAGVNLSLTQLRGIYDGSITNWNQVGGADAAIQVYLPQAGSGTLSFFTGTVLGFDPTTKPVTIKRHQEHDAAAIPAADRAAAITPFSVAQFVAQGNGIVTDKRAGFDVRPLSGAGYDGALYATEGGKLVPAFADTFLGARTVYHIVDTRSVSYGQAVNAVGFDASGPSPLCAGTLNDTLELYGFKPLTGGCTLS</sequence>
<dbReference type="PANTHER" id="PTHR30570">
    <property type="entry name" value="PERIPLASMIC PHOSPHATE BINDING COMPONENT OF PHOSPHATE ABC TRANSPORTER"/>
    <property type="match status" value="1"/>
</dbReference>
<evidence type="ECO:0000259" key="3">
    <source>
        <dbReference type="Pfam" id="PF12849"/>
    </source>
</evidence>
<gene>
    <name evidence="4" type="ORF">EWH70_33185</name>
</gene>
<dbReference type="RefSeq" id="WP_130479538.1">
    <property type="nucleotide sequence ID" value="NZ_SFCC01000022.1"/>
</dbReference>
<comment type="caution">
    <text evidence="4">The sequence shown here is derived from an EMBL/GenBank/DDBJ whole genome shotgun (WGS) entry which is preliminary data.</text>
</comment>
<dbReference type="PROSITE" id="PS51257">
    <property type="entry name" value="PROKAR_LIPOPROTEIN"/>
    <property type="match status" value="1"/>
</dbReference>
<dbReference type="EMBL" id="SFCC01000022">
    <property type="protein sequence ID" value="RZQ59681.1"/>
    <property type="molecule type" value="Genomic_DNA"/>
</dbReference>
<evidence type="ECO:0000256" key="1">
    <source>
        <dbReference type="ARBA" id="ARBA00022729"/>
    </source>
</evidence>
<dbReference type="OrthoDB" id="3636760at2"/>
<dbReference type="InterPro" id="IPR050811">
    <property type="entry name" value="Phosphate_ABC_transporter"/>
</dbReference>
<evidence type="ECO:0000313" key="5">
    <source>
        <dbReference type="Proteomes" id="UP000292003"/>
    </source>
</evidence>
<dbReference type="AlphaFoldDB" id="A0A4Q7IXK5"/>
<keyword evidence="1 2" id="KW-0732">Signal</keyword>
<evidence type="ECO:0000256" key="2">
    <source>
        <dbReference type="SAM" id="SignalP"/>
    </source>
</evidence>
<dbReference type="Proteomes" id="UP000292003">
    <property type="component" value="Unassembled WGS sequence"/>
</dbReference>
<dbReference type="InterPro" id="IPR024370">
    <property type="entry name" value="PBP_domain"/>
</dbReference>
<proteinExistence type="predicted"/>